<dbReference type="PROSITE" id="PS50113">
    <property type="entry name" value="PAC"/>
    <property type="match status" value="1"/>
</dbReference>
<evidence type="ECO:0000259" key="3">
    <source>
        <dbReference type="PROSITE" id="PS50112"/>
    </source>
</evidence>
<accession>A0A1M4XDC9</accession>
<proteinExistence type="predicted"/>
<dbReference type="SMART" id="SM00091">
    <property type="entry name" value="PAS"/>
    <property type="match status" value="1"/>
</dbReference>
<dbReference type="GO" id="GO:0006355">
    <property type="term" value="P:regulation of DNA-templated transcription"/>
    <property type="evidence" value="ECO:0007669"/>
    <property type="project" value="InterPro"/>
</dbReference>
<dbReference type="STRING" id="1122156.SAMN02745117_01028"/>
<evidence type="ECO:0000256" key="1">
    <source>
        <dbReference type="SAM" id="MobiDB-lite"/>
    </source>
</evidence>
<dbReference type="OrthoDB" id="1931120at2"/>
<dbReference type="SUPFAM" id="SSF55785">
    <property type="entry name" value="PYP-like sensor domain (PAS domain)"/>
    <property type="match status" value="1"/>
</dbReference>
<dbReference type="InterPro" id="IPR035965">
    <property type="entry name" value="PAS-like_dom_sf"/>
</dbReference>
<dbReference type="InterPro" id="IPR000014">
    <property type="entry name" value="PAS"/>
</dbReference>
<dbReference type="SMART" id="SM00086">
    <property type="entry name" value="PAC"/>
    <property type="match status" value="1"/>
</dbReference>
<dbReference type="InterPro" id="IPR052155">
    <property type="entry name" value="Biofilm_reg_signaling"/>
</dbReference>
<feature type="region of interest" description="Disordered" evidence="1">
    <location>
        <begin position="530"/>
        <end position="552"/>
    </location>
</feature>
<feature type="domain" description="PAC" evidence="4">
    <location>
        <begin position="419"/>
        <end position="471"/>
    </location>
</feature>
<dbReference type="PROSITE" id="PS50112">
    <property type="entry name" value="PAS"/>
    <property type="match status" value="1"/>
</dbReference>
<organism evidence="5 6">
    <name type="scientific">Lampropedia hyalina DSM 16112</name>
    <dbReference type="NCBI Taxonomy" id="1122156"/>
    <lineage>
        <taxon>Bacteria</taxon>
        <taxon>Pseudomonadati</taxon>
        <taxon>Pseudomonadota</taxon>
        <taxon>Betaproteobacteria</taxon>
        <taxon>Burkholderiales</taxon>
        <taxon>Comamonadaceae</taxon>
        <taxon>Lampropedia</taxon>
    </lineage>
</organism>
<dbReference type="EMBL" id="FQUZ01000009">
    <property type="protein sequence ID" value="SHE91445.1"/>
    <property type="molecule type" value="Genomic_DNA"/>
</dbReference>
<dbReference type="InterPro" id="IPR001610">
    <property type="entry name" value="PAC"/>
</dbReference>
<dbReference type="InterPro" id="IPR000700">
    <property type="entry name" value="PAS-assoc_C"/>
</dbReference>
<dbReference type="CDD" id="cd00130">
    <property type="entry name" value="PAS"/>
    <property type="match status" value="1"/>
</dbReference>
<feature type="transmembrane region" description="Helical" evidence="2">
    <location>
        <begin position="28"/>
        <end position="52"/>
    </location>
</feature>
<evidence type="ECO:0000259" key="4">
    <source>
        <dbReference type="PROSITE" id="PS50113"/>
    </source>
</evidence>
<feature type="transmembrane region" description="Helical" evidence="2">
    <location>
        <begin position="308"/>
        <end position="330"/>
    </location>
</feature>
<dbReference type="Proteomes" id="UP000184327">
    <property type="component" value="Unassembled WGS sequence"/>
</dbReference>
<dbReference type="Pfam" id="PF00989">
    <property type="entry name" value="PAS"/>
    <property type="match status" value="1"/>
</dbReference>
<dbReference type="PANTHER" id="PTHR44757:SF2">
    <property type="entry name" value="BIOFILM ARCHITECTURE MAINTENANCE PROTEIN MBAA"/>
    <property type="match status" value="1"/>
</dbReference>
<evidence type="ECO:0000313" key="6">
    <source>
        <dbReference type="Proteomes" id="UP000184327"/>
    </source>
</evidence>
<dbReference type="AlphaFoldDB" id="A0A1M4XDC9"/>
<dbReference type="InterPro" id="IPR013767">
    <property type="entry name" value="PAS_fold"/>
</dbReference>
<dbReference type="NCBIfam" id="TIGR00229">
    <property type="entry name" value="sensory_box"/>
    <property type="match status" value="1"/>
</dbReference>
<keyword evidence="6" id="KW-1185">Reference proteome</keyword>
<dbReference type="RefSeq" id="WP_073355409.1">
    <property type="nucleotide sequence ID" value="NZ_FQUZ01000009.1"/>
</dbReference>
<name>A0A1M4XDC9_9BURK</name>
<reference evidence="5 6" key="1">
    <citation type="submission" date="2016-11" db="EMBL/GenBank/DDBJ databases">
        <authorList>
            <person name="Jaros S."/>
            <person name="Januszkiewicz K."/>
            <person name="Wedrychowicz H."/>
        </authorList>
    </citation>
    <scope>NUCLEOTIDE SEQUENCE [LARGE SCALE GENOMIC DNA]</scope>
    <source>
        <strain evidence="5 6">DSM 16112</strain>
    </source>
</reference>
<protein>
    <submittedName>
        <fullName evidence="5">PAS domain S-box-containing protein</fullName>
    </submittedName>
</protein>
<keyword evidence="2" id="KW-1133">Transmembrane helix</keyword>
<dbReference type="Gene3D" id="3.30.450.20">
    <property type="entry name" value="PAS domain"/>
    <property type="match status" value="1"/>
</dbReference>
<evidence type="ECO:0000256" key="2">
    <source>
        <dbReference type="SAM" id="Phobius"/>
    </source>
</evidence>
<sequence length="598" mass="66847">MTTSNRKPSLIERCSLWWNSLGAWQQEMIATITPLLAVSLFLLATFTVFLYLKFEESNREAQMLQRESSFALQRLHARLYQHQTALRELTALAAEQGHVPQPDSRLYARARDWLRQAPDVQGIYWMSAHDFTASPDATDGPATAVPSDEPGPAISAMHWSVTHARPEVFAHMRALALSDDAHSTASASASASPMLLQLRIPIPVLPPAPDDAPAQHGWLLMVLAPHTLLQLGTSAEAMPLGYSMALVDGEQLPMGTADAPLARESLMGLLRRDWLPPAEMRLPVAPFGHHLQLHMRIYRTDSGLTDQAFLGFIVIMGLTMLVMLIMNWRLSRKRFQTQRQLQDESRFRRAIENAMTSGIRVLDMQGRTTYANATFSRMVGWSQEELAGMGPPYPYWPQEDHDILLQRFNAEISGKHYPGGLQLRMQRKNGTIFDARIFITPLLNEHRQQTGWLTTINDITEPNRIRQQLAAAQDRITLVLESLDASISVTPLGSRELLFANRLYRQWFGTHSSGHLKLIAKAGVTKARQADTAPREGLQNSCGKPAPATGMQRKADFVVNSGAIDRKSQRRDAPSGGMRAAQRVLQTFPSFASQPTWV</sequence>
<dbReference type="PANTHER" id="PTHR44757">
    <property type="entry name" value="DIGUANYLATE CYCLASE DGCP"/>
    <property type="match status" value="1"/>
</dbReference>
<keyword evidence="2" id="KW-0472">Membrane</keyword>
<feature type="domain" description="PAS" evidence="3">
    <location>
        <begin position="343"/>
        <end position="415"/>
    </location>
</feature>
<keyword evidence="2" id="KW-0812">Transmembrane</keyword>
<gene>
    <name evidence="5" type="ORF">SAMN02745117_01028</name>
</gene>
<evidence type="ECO:0000313" key="5">
    <source>
        <dbReference type="EMBL" id="SHE91445.1"/>
    </source>
</evidence>